<dbReference type="KEGG" id="dvu:DVUA0016"/>
<dbReference type="Proteomes" id="UP000002194">
    <property type="component" value="Plasmid pDV"/>
</dbReference>
<geneLocation type="plasmid" evidence="4 5">
    <name>pDV</name>
</geneLocation>
<accession>Q72WS3</accession>
<dbReference type="Gene3D" id="1.10.238.260">
    <property type="match status" value="1"/>
</dbReference>
<dbReference type="InterPro" id="IPR054691">
    <property type="entry name" value="LeuA/HCS_post-cat"/>
</dbReference>
<keyword evidence="5" id="KW-1185">Reference proteome</keyword>
<evidence type="ECO:0000313" key="5">
    <source>
        <dbReference type="Proteomes" id="UP000002194"/>
    </source>
</evidence>
<organism evidence="4 5">
    <name type="scientific">Nitratidesulfovibrio vulgaris (strain ATCC 29579 / DSM 644 / CCUG 34227 / NCIMB 8303 / VKM B-1760 / Hildenborough)</name>
    <name type="common">Desulfovibrio vulgaris</name>
    <dbReference type="NCBI Taxonomy" id="882"/>
    <lineage>
        <taxon>Bacteria</taxon>
        <taxon>Pseudomonadati</taxon>
        <taxon>Thermodesulfobacteriota</taxon>
        <taxon>Desulfovibrionia</taxon>
        <taxon>Desulfovibrionales</taxon>
        <taxon>Desulfovibrionaceae</taxon>
        <taxon>Nitratidesulfovibrio</taxon>
    </lineage>
</organism>
<feature type="domain" description="Pyruvate carboxyltransferase" evidence="3">
    <location>
        <begin position="22"/>
        <end position="273"/>
    </location>
</feature>
<dbReference type="InterPro" id="IPR013785">
    <property type="entry name" value="Aldolase_TIM"/>
</dbReference>
<keyword evidence="2" id="KW-0808">Transferase</keyword>
<evidence type="ECO:0000256" key="2">
    <source>
        <dbReference type="ARBA" id="ARBA00022679"/>
    </source>
</evidence>
<comment type="similarity">
    <text evidence="1">Belongs to the alpha-IPM synthase/homocitrate synthase family.</text>
</comment>
<dbReference type="Pfam" id="PF00682">
    <property type="entry name" value="HMGL-like"/>
    <property type="match status" value="1"/>
</dbReference>
<dbReference type="GO" id="GO:0046912">
    <property type="term" value="F:acyltransferase activity, acyl groups converted into alkyl on transfer"/>
    <property type="evidence" value="ECO:0007669"/>
    <property type="project" value="InterPro"/>
</dbReference>
<dbReference type="SUPFAM" id="SSF51569">
    <property type="entry name" value="Aldolase"/>
    <property type="match status" value="1"/>
</dbReference>
<dbReference type="PhylomeDB" id="Q72WS3"/>
<dbReference type="Gene3D" id="3.20.20.70">
    <property type="entry name" value="Aldolase class I"/>
    <property type="match status" value="1"/>
</dbReference>
<dbReference type="AlphaFoldDB" id="Q72WS3"/>
<dbReference type="InterPro" id="IPR002034">
    <property type="entry name" value="AIPM/Hcit_synth_CS"/>
</dbReference>
<protein>
    <submittedName>
        <fullName evidence="4">Homocitrate synthase</fullName>
    </submittedName>
</protein>
<gene>
    <name evidence="4" type="ordered locus">DVUA0016</name>
</gene>
<evidence type="ECO:0000313" key="4">
    <source>
        <dbReference type="EMBL" id="AAS94473.1"/>
    </source>
</evidence>
<dbReference type="EMBL" id="AE017286">
    <property type="protein sequence ID" value="AAS94473.1"/>
    <property type="molecule type" value="Genomic_DNA"/>
</dbReference>
<dbReference type="SMR" id="Q72WS3"/>
<dbReference type="EnsemblBacteria" id="AAS94473">
    <property type="protein sequence ID" value="AAS94473"/>
    <property type="gene ID" value="DVUA0016"/>
</dbReference>
<proteinExistence type="inferred from homology"/>
<dbReference type="Pfam" id="PF22617">
    <property type="entry name" value="HCS_D2"/>
    <property type="match status" value="1"/>
</dbReference>
<dbReference type="PANTHER" id="PTHR42880:SF1">
    <property type="entry name" value="ISOPROPYLMALATE_HOMOCITRATE_CITRAMALATE SYNTHASE FAMILY PROTEIN"/>
    <property type="match status" value="1"/>
</dbReference>
<dbReference type="InterPro" id="IPR000891">
    <property type="entry name" value="PYR_CT"/>
</dbReference>
<dbReference type="PATRIC" id="fig|882.5.peg.3094"/>
<dbReference type="PROSITE" id="PS00816">
    <property type="entry name" value="AIPM_HOMOCIT_SYNTH_2"/>
    <property type="match status" value="1"/>
</dbReference>
<dbReference type="OrthoDB" id="9803573at2"/>
<name>Q72WS3_NITV2</name>
<sequence length="384" mass="40548">MAWRRRHVGLASGLQGHLRRCVMLIDSTLREGAQAYGVYFDAADRESILQGVAASGVTEAEAGWAGQDDLAATLRLGARVAPSLRLAVWCRCCTADLDKAAEAGARRVHIGVPSSDAHMRLRLGMGRDEVLQRVTTVLEHAAHLGFLHVTLGLEDAGRAAPDLLEALARTAARTGAHRLRCSDTVGLLTPDGMVRLVLLARRASALPVAVHCHNDLGLATANALAALDAGADGADVSLLGLGERAGITRAEELAAALVVLRGESYRLDMLRGVCRRLAASLEMRLPPHWAVAGENLFAVESGVHLHGVQRDPALFEPFPPALVGAERRLGVGGKCGSAGVAAMAHSHGLTLQGDALRRHVRAVRDKACSLGRPLTDAEFLCAGR</sequence>
<dbReference type="HOGENOM" id="CLU_022158_4_0_7"/>
<dbReference type="PANTHER" id="PTHR42880">
    <property type="entry name" value="HOMOCITRATE SYNTHASE"/>
    <property type="match status" value="1"/>
</dbReference>
<reference evidence="4 5" key="1">
    <citation type="journal article" date="2004" name="Nat. Biotechnol.">
        <title>The genome sequence of the anaerobic, sulfate-reducing bacterium Desulfovibrio vulgaris Hildenborough.</title>
        <authorList>
            <person name="Heidelberg J.F."/>
            <person name="Seshadri R."/>
            <person name="Haveman S.A."/>
            <person name="Hemme C.L."/>
            <person name="Paulsen I.T."/>
            <person name="Kolonay J.F."/>
            <person name="Eisen J.A."/>
            <person name="Ward N."/>
            <person name="Methe B."/>
            <person name="Brinkac L.M."/>
            <person name="Daugherty S.C."/>
            <person name="Deboy R.T."/>
            <person name="Dodson R.J."/>
            <person name="Durkin A.S."/>
            <person name="Madupu R."/>
            <person name="Nelson W.C."/>
            <person name="Sullivan S.A."/>
            <person name="Fouts D."/>
            <person name="Haft D.H."/>
            <person name="Selengut J."/>
            <person name="Peterson J.D."/>
            <person name="Davidsen T.M."/>
            <person name="Zafar N."/>
            <person name="Zhou L."/>
            <person name="Radune D."/>
            <person name="Dimitrov G."/>
            <person name="Hance M."/>
            <person name="Tran K."/>
            <person name="Khouri H."/>
            <person name="Gill J."/>
            <person name="Utterback T.R."/>
            <person name="Feldblyum T.V."/>
            <person name="Wall J.D."/>
            <person name="Voordouw G."/>
            <person name="Fraser C.M."/>
        </authorList>
    </citation>
    <scope>NUCLEOTIDE SEQUENCE [LARGE SCALE GENOMIC DNA]</scope>
    <source>
        <strain evidence="5">ATCC 29579 / DSM 644 / NCIMB 8303 / VKM B-1760 / Hildenborough</strain>
        <plasmid evidence="5">pDV</plasmid>
    </source>
</reference>
<dbReference type="GO" id="GO:0019752">
    <property type="term" value="P:carboxylic acid metabolic process"/>
    <property type="evidence" value="ECO:0007669"/>
    <property type="project" value="InterPro"/>
</dbReference>
<keyword evidence="4" id="KW-0614">Plasmid</keyword>
<dbReference type="PROSITE" id="PS50991">
    <property type="entry name" value="PYR_CT"/>
    <property type="match status" value="1"/>
</dbReference>
<evidence type="ECO:0000256" key="1">
    <source>
        <dbReference type="ARBA" id="ARBA00006154"/>
    </source>
</evidence>
<evidence type="ECO:0000259" key="3">
    <source>
        <dbReference type="PROSITE" id="PS50991"/>
    </source>
</evidence>